<dbReference type="EMBL" id="CADCVH010000093">
    <property type="protein sequence ID" value="CAA9464653.1"/>
    <property type="molecule type" value="Genomic_DNA"/>
</dbReference>
<gene>
    <name evidence="1" type="ORF">AVDCRST_MAG02-2907</name>
</gene>
<organism evidence="1">
    <name type="scientific">uncultured Rubrobacteraceae bacterium</name>
    <dbReference type="NCBI Taxonomy" id="349277"/>
    <lineage>
        <taxon>Bacteria</taxon>
        <taxon>Bacillati</taxon>
        <taxon>Actinomycetota</taxon>
        <taxon>Rubrobacteria</taxon>
        <taxon>Rubrobacterales</taxon>
        <taxon>Rubrobacteraceae</taxon>
        <taxon>environmental samples</taxon>
    </lineage>
</organism>
<protein>
    <recommendedName>
        <fullName evidence="2">Replication-relaxation</fullName>
    </recommendedName>
</protein>
<name>A0A6J4RAA1_9ACTN</name>
<reference evidence="1" key="1">
    <citation type="submission" date="2020-02" db="EMBL/GenBank/DDBJ databases">
        <authorList>
            <person name="Meier V. D."/>
        </authorList>
    </citation>
    <scope>NUCLEOTIDE SEQUENCE</scope>
    <source>
        <strain evidence="1">AVDCRST_MAG02</strain>
    </source>
</reference>
<dbReference type="AlphaFoldDB" id="A0A6J4RAA1"/>
<accession>A0A6J4RAA1</accession>
<proteinExistence type="predicted"/>
<evidence type="ECO:0000313" key="1">
    <source>
        <dbReference type="EMBL" id="CAA9464653.1"/>
    </source>
</evidence>
<sequence>MSARRRGGGLRLTERDLDVLRFVACHGFATAEQVGLSCFSGWGDGRLELGVSMTMVYRRLKKLVDADLLRHEYVLHGRPGVYLATRRSAELADAGVPPAKVDLKSFDHDLAVVDLALALEGQTDWITERQIRAKAVSAARGGGGRVSRAGGTGRTPDGLLVSPWGEVWAVELEISGKDNARYLDVFRGYVRRHRERIPEGAPETWPDERLAAYVGSGGEIDGVAWYFRSPSKRERARRAAEEAEAEDFRRSRHCRFFFGDASEPRWPPFEKWDEQREQDRRADLERRRAAHEERKYSHLSRVRLTEQEASYVLEEFHRRKNEGRLLPRRLTEEEEAWALREGLEMKREHERENYPEFWG</sequence>
<evidence type="ECO:0008006" key="2">
    <source>
        <dbReference type="Google" id="ProtNLM"/>
    </source>
</evidence>